<evidence type="ECO:0000256" key="1">
    <source>
        <dbReference type="ARBA" id="ARBA00004141"/>
    </source>
</evidence>
<sequence length="140" mass="15807">MSWSVMWFLLFFLVGFVALASLYAAAGSMASRSEDVQNTTSPLMYLIMIIYFWVVFSISNPDGMSAKIGSYVPIASVVFMPLRMLGHRAEWWEPIVSIFVTLGFTVFAVLAGERIYRRSILQTNGRVSFKNAWKQNESVA</sequence>
<accession>A0AA44U4D7</accession>
<feature type="transmembrane region" description="Helical" evidence="5">
    <location>
        <begin position="40"/>
        <end position="56"/>
    </location>
</feature>
<dbReference type="InterPro" id="IPR013525">
    <property type="entry name" value="ABC2_TM"/>
</dbReference>
<name>A0AA44U4D7_CUTAC</name>
<keyword evidence="3 5" id="KW-1133">Transmembrane helix</keyword>
<reference evidence="7 8" key="1">
    <citation type="submission" date="2017-02" db="EMBL/GenBank/DDBJ databases">
        <title>Prevalence of linear plasmids in Propionibacterium acnes isolates obtained from cancerous prostatic tissue.</title>
        <authorList>
            <person name="Davidsson S."/>
            <person name="Bruggemann H."/>
        </authorList>
    </citation>
    <scope>NUCLEOTIDE SEQUENCE [LARGE SCALE GENOMIC DNA]</scope>
    <source>
        <strain evidence="7 8">09-9</strain>
    </source>
</reference>
<evidence type="ECO:0000259" key="6">
    <source>
        <dbReference type="Pfam" id="PF12698"/>
    </source>
</evidence>
<feature type="transmembrane region" description="Helical" evidence="5">
    <location>
        <begin position="91"/>
        <end position="111"/>
    </location>
</feature>
<feature type="domain" description="ABC-2 type transporter transmembrane" evidence="6">
    <location>
        <begin position="5"/>
        <end position="111"/>
    </location>
</feature>
<dbReference type="Proteomes" id="UP000223982">
    <property type="component" value="Unassembled WGS sequence"/>
</dbReference>
<organism evidence="7 8">
    <name type="scientific">Cutibacterium acnes</name>
    <name type="common">Propionibacterium acnes</name>
    <dbReference type="NCBI Taxonomy" id="1747"/>
    <lineage>
        <taxon>Bacteria</taxon>
        <taxon>Bacillati</taxon>
        <taxon>Actinomycetota</taxon>
        <taxon>Actinomycetes</taxon>
        <taxon>Propionibacteriales</taxon>
        <taxon>Propionibacteriaceae</taxon>
        <taxon>Cutibacterium</taxon>
    </lineage>
</organism>
<keyword evidence="4 5" id="KW-0472">Membrane</keyword>
<evidence type="ECO:0000256" key="4">
    <source>
        <dbReference type="ARBA" id="ARBA00023136"/>
    </source>
</evidence>
<proteinExistence type="predicted"/>
<keyword evidence="2 5" id="KW-0812">Transmembrane</keyword>
<comment type="subcellular location">
    <subcellularLocation>
        <location evidence="1">Membrane</location>
        <topology evidence="1">Multi-pass membrane protein</topology>
    </subcellularLocation>
</comment>
<protein>
    <submittedName>
        <fullName evidence="7">ABC transporter permease</fullName>
    </submittedName>
</protein>
<evidence type="ECO:0000313" key="8">
    <source>
        <dbReference type="Proteomes" id="UP000223982"/>
    </source>
</evidence>
<dbReference type="GO" id="GO:0140359">
    <property type="term" value="F:ABC-type transporter activity"/>
    <property type="evidence" value="ECO:0007669"/>
    <property type="project" value="InterPro"/>
</dbReference>
<dbReference type="KEGG" id="cacn:RN83_05005"/>
<dbReference type="EMBL" id="LKVB01000004">
    <property type="protein sequence ID" value="PHJ27271.1"/>
    <property type="molecule type" value="Genomic_DNA"/>
</dbReference>
<comment type="caution">
    <text evidence="7">The sequence shown here is derived from an EMBL/GenBank/DDBJ whole genome shotgun (WGS) entry which is preliminary data.</text>
</comment>
<evidence type="ECO:0000313" key="7">
    <source>
        <dbReference type="EMBL" id="PHJ27271.1"/>
    </source>
</evidence>
<feature type="transmembrane region" description="Helical" evidence="5">
    <location>
        <begin position="68"/>
        <end position="85"/>
    </location>
</feature>
<dbReference type="Pfam" id="PF12698">
    <property type="entry name" value="ABC2_membrane_3"/>
    <property type="match status" value="1"/>
</dbReference>
<dbReference type="AlphaFoldDB" id="A0AA44U4D7"/>
<evidence type="ECO:0000256" key="3">
    <source>
        <dbReference type="ARBA" id="ARBA00022989"/>
    </source>
</evidence>
<gene>
    <name evidence="7" type="ORF">APS60_04710</name>
</gene>
<evidence type="ECO:0000256" key="5">
    <source>
        <dbReference type="SAM" id="Phobius"/>
    </source>
</evidence>
<evidence type="ECO:0000256" key="2">
    <source>
        <dbReference type="ARBA" id="ARBA00022692"/>
    </source>
</evidence>
<dbReference type="GO" id="GO:0016020">
    <property type="term" value="C:membrane"/>
    <property type="evidence" value="ECO:0007669"/>
    <property type="project" value="UniProtKB-SubCell"/>
</dbReference>